<feature type="domain" description="Carbohydrate-binding" evidence="1">
    <location>
        <begin position="63"/>
        <end position="212"/>
    </location>
</feature>
<dbReference type="HOGENOM" id="CLU_102397_0_0_10"/>
<dbReference type="GO" id="GO:0030246">
    <property type="term" value="F:carbohydrate binding"/>
    <property type="evidence" value="ECO:0007669"/>
    <property type="project" value="InterPro"/>
</dbReference>
<dbReference type="SUPFAM" id="SSF49344">
    <property type="entry name" value="CBD9-like"/>
    <property type="match status" value="1"/>
</dbReference>
<reference key="2">
    <citation type="submission" date="2011-04" db="EMBL/GenBank/DDBJ databases">
        <title>Complete sequence of chromosome of Haliscomenobacter hydrossis DSM 1100.</title>
        <authorList>
            <consortium name="US DOE Joint Genome Institute (JGI-PGF)"/>
            <person name="Lucas S."/>
            <person name="Han J."/>
            <person name="Lapidus A."/>
            <person name="Bruce D."/>
            <person name="Goodwin L."/>
            <person name="Pitluck S."/>
            <person name="Peters L."/>
            <person name="Kyrpides N."/>
            <person name="Mavromatis K."/>
            <person name="Ivanova N."/>
            <person name="Ovchinnikova G."/>
            <person name="Pagani I."/>
            <person name="Daligault H."/>
            <person name="Detter J.C."/>
            <person name="Han C."/>
            <person name="Land M."/>
            <person name="Hauser L."/>
            <person name="Markowitz V."/>
            <person name="Cheng J.-F."/>
            <person name="Hugenholtz P."/>
            <person name="Woyke T."/>
            <person name="Wu D."/>
            <person name="Verbarg S."/>
            <person name="Frueling A."/>
            <person name="Brambilla E."/>
            <person name="Klenk H.-P."/>
            <person name="Eisen J.A."/>
        </authorList>
    </citation>
    <scope>NUCLEOTIDE SEQUENCE</scope>
    <source>
        <strain>DSM 1100</strain>
    </source>
</reference>
<organism evidence="2 3">
    <name type="scientific">Haliscomenobacter hydrossis (strain ATCC 27775 / DSM 1100 / LMG 10767 / O)</name>
    <dbReference type="NCBI Taxonomy" id="760192"/>
    <lineage>
        <taxon>Bacteria</taxon>
        <taxon>Pseudomonadati</taxon>
        <taxon>Bacteroidota</taxon>
        <taxon>Saprospiria</taxon>
        <taxon>Saprospirales</taxon>
        <taxon>Haliscomenobacteraceae</taxon>
        <taxon>Haliscomenobacter</taxon>
    </lineage>
</organism>
<dbReference type="eggNOG" id="ENOG5032M1S">
    <property type="taxonomic scope" value="Bacteria"/>
</dbReference>
<dbReference type="STRING" id="760192.Halhy_0157"/>
<evidence type="ECO:0000313" key="2">
    <source>
        <dbReference type="EMBL" id="AEE48070.1"/>
    </source>
</evidence>
<dbReference type="KEGG" id="hhy:Halhy_0157"/>
<proteinExistence type="predicted"/>
<dbReference type="RefSeq" id="WP_013762634.1">
    <property type="nucleotide sequence ID" value="NC_015510.1"/>
</dbReference>
<sequence length="216" mass="24562">MDQPSNQAIIIQQGHWTPLESTRFFHATDGAAADFPTVVKLKADEEFLHVSFVCEKDTYVEQNFYVEHNQPLYNQEVFEVFIAPGTADPDQYLELEINPNNAIWVGQISNPSRGDQSGISAEMVEPSNSKILHSAKKGKKSWSGTLSIPWTLISAEKATQYRINFYRIVSTQSQTQKDWKCNVDNCAFLCWNSTMSGKKPAFHRPRRFGLLTILEK</sequence>
<dbReference type="CDD" id="cd09620">
    <property type="entry name" value="CBM9_like_3"/>
    <property type="match status" value="1"/>
</dbReference>
<dbReference type="EMBL" id="CP002691">
    <property type="protein sequence ID" value="AEE48070.1"/>
    <property type="molecule type" value="Genomic_DNA"/>
</dbReference>
<dbReference type="InterPro" id="IPR010502">
    <property type="entry name" value="Carb-bd_dom_fam9"/>
</dbReference>
<name>F4KTS6_HALH1</name>
<dbReference type="AlphaFoldDB" id="F4KTS6"/>
<evidence type="ECO:0000259" key="1">
    <source>
        <dbReference type="Pfam" id="PF16011"/>
    </source>
</evidence>
<keyword evidence="3" id="KW-1185">Reference proteome</keyword>
<dbReference type="GO" id="GO:0004553">
    <property type="term" value="F:hydrolase activity, hydrolyzing O-glycosyl compounds"/>
    <property type="evidence" value="ECO:0007669"/>
    <property type="project" value="InterPro"/>
</dbReference>
<dbReference type="GO" id="GO:0016052">
    <property type="term" value="P:carbohydrate catabolic process"/>
    <property type="evidence" value="ECO:0007669"/>
    <property type="project" value="InterPro"/>
</dbReference>
<dbReference type="Proteomes" id="UP000008461">
    <property type="component" value="Chromosome"/>
</dbReference>
<reference evidence="2 3" key="1">
    <citation type="journal article" date="2011" name="Stand. Genomic Sci.">
        <title>Complete genome sequence of Haliscomenobacter hydrossis type strain (O).</title>
        <authorList>
            <consortium name="US DOE Joint Genome Institute (JGI-PGF)"/>
            <person name="Daligault H."/>
            <person name="Lapidus A."/>
            <person name="Zeytun A."/>
            <person name="Nolan M."/>
            <person name="Lucas S."/>
            <person name="Del Rio T.G."/>
            <person name="Tice H."/>
            <person name="Cheng J.F."/>
            <person name="Tapia R."/>
            <person name="Han C."/>
            <person name="Goodwin L."/>
            <person name="Pitluck S."/>
            <person name="Liolios K."/>
            <person name="Pagani I."/>
            <person name="Ivanova N."/>
            <person name="Huntemann M."/>
            <person name="Mavromatis K."/>
            <person name="Mikhailova N."/>
            <person name="Pati A."/>
            <person name="Chen A."/>
            <person name="Palaniappan K."/>
            <person name="Land M."/>
            <person name="Hauser L."/>
            <person name="Brambilla E.M."/>
            <person name="Rohde M."/>
            <person name="Verbarg S."/>
            <person name="Goker M."/>
            <person name="Bristow J."/>
            <person name="Eisen J.A."/>
            <person name="Markowitz V."/>
            <person name="Hugenholtz P."/>
            <person name="Kyrpides N.C."/>
            <person name="Klenk H.P."/>
            <person name="Woyke T."/>
        </authorList>
    </citation>
    <scope>NUCLEOTIDE SEQUENCE [LARGE SCALE GENOMIC DNA]</scope>
    <source>
        <strain evidence="3">ATCC 27775 / DSM 1100 / LMG 10767 / O</strain>
    </source>
</reference>
<dbReference type="Pfam" id="PF16011">
    <property type="entry name" value="CBM9_2"/>
    <property type="match status" value="1"/>
</dbReference>
<dbReference type="Gene3D" id="2.60.40.1190">
    <property type="match status" value="1"/>
</dbReference>
<gene>
    <name evidence="2" type="ordered locus">Halhy_0157</name>
</gene>
<accession>F4KTS6</accession>
<evidence type="ECO:0000313" key="3">
    <source>
        <dbReference type="Proteomes" id="UP000008461"/>
    </source>
</evidence>
<protein>
    <recommendedName>
        <fullName evidence="1">Carbohydrate-binding domain-containing protein</fullName>
    </recommendedName>
</protein>